<evidence type="ECO:0000259" key="10">
    <source>
        <dbReference type="PROSITE" id="PS01124"/>
    </source>
</evidence>
<evidence type="ECO:0000256" key="2">
    <source>
        <dbReference type="ARBA" id="ARBA00022475"/>
    </source>
</evidence>
<dbReference type="GO" id="GO:0003700">
    <property type="term" value="F:DNA-binding transcription factor activity"/>
    <property type="evidence" value="ECO:0007669"/>
    <property type="project" value="InterPro"/>
</dbReference>
<dbReference type="Pfam" id="PF12833">
    <property type="entry name" value="HTH_18"/>
    <property type="match status" value="1"/>
</dbReference>
<keyword evidence="4 9" id="KW-1133">Transmembrane helix</keyword>
<evidence type="ECO:0000256" key="7">
    <source>
        <dbReference type="ARBA" id="ARBA00023136"/>
    </source>
</evidence>
<dbReference type="GO" id="GO:0005886">
    <property type="term" value="C:plasma membrane"/>
    <property type="evidence" value="ECO:0007669"/>
    <property type="project" value="UniProtKB-SubCell"/>
</dbReference>
<evidence type="ECO:0000256" key="1">
    <source>
        <dbReference type="ARBA" id="ARBA00004651"/>
    </source>
</evidence>
<keyword evidence="6" id="KW-0238">DNA-binding</keyword>
<dbReference type="InterPro" id="IPR018062">
    <property type="entry name" value="HTH_AraC-typ_CS"/>
</dbReference>
<evidence type="ECO:0000256" key="9">
    <source>
        <dbReference type="SAM" id="Phobius"/>
    </source>
</evidence>
<dbReference type="InterPro" id="IPR018060">
    <property type="entry name" value="HTH_AraC"/>
</dbReference>
<evidence type="ECO:0000256" key="5">
    <source>
        <dbReference type="ARBA" id="ARBA00023015"/>
    </source>
</evidence>
<reference evidence="11 12" key="1">
    <citation type="submission" date="2019-04" db="EMBL/GenBank/DDBJ databases">
        <title>Cohnella sp. nov. isolated from preserved vegetables.</title>
        <authorList>
            <person name="Lin S.-Y."/>
            <person name="Hung M.-H."/>
            <person name="Young C.-C."/>
        </authorList>
    </citation>
    <scope>NUCLEOTIDE SEQUENCE [LARGE SCALE GENOMIC DNA]</scope>
    <source>
        <strain evidence="11 12">CC-MHH1044</strain>
    </source>
</reference>
<evidence type="ECO:0000256" key="3">
    <source>
        <dbReference type="ARBA" id="ARBA00022692"/>
    </source>
</evidence>
<dbReference type="SUPFAM" id="SSF46689">
    <property type="entry name" value="Homeodomain-like"/>
    <property type="match status" value="1"/>
</dbReference>
<evidence type="ECO:0000313" key="12">
    <source>
        <dbReference type="Proteomes" id="UP000310636"/>
    </source>
</evidence>
<accession>A0A4S4C4F1</accession>
<dbReference type="EMBL" id="SSOB01000006">
    <property type="protein sequence ID" value="THF82656.1"/>
    <property type="molecule type" value="Genomic_DNA"/>
</dbReference>
<dbReference type="Gene3D" id="3.30.450.20">
    <property type="entry name" value="PAS domain"/>
    <property type="match status" value="1"/>
</dbReference>
<dbReference type="InterPro" id="IPR009057">
    <property type="entry name" value="Homeodomain-like_sf"/>
</dbReference>
<dbReference type="AlphaFoldDB" id="A0A4S4C4F1"/>
<dbReference type="PROSITE" id="PS01124">
    <property type="entry name" value="HTH_ARAC_FAMILY_2"/>
    <property type="match status" value="1"/>
</dbReference>
<evidence type="ECO:0000313" key="11">
    <source>
        <dbReference type="EMBL" id="THF82656.1"/>
    </source>
</evidence>
<dbReference type="OrthoDB" id="1975037at2"/>
<organism evidence="11 12">
    <name type="scientific">Cohnella fermenti</name>
    <dbReference type="NCBI Taxonomy" id="2565925"/>
    <lineage>
        <taxon>Bacteria</taxon>
        <taxon>Bacillati</taxon>
        <taxon>Bacillota</taxon>
        <taxon>Bacilli</taxon>
        <taxon>Bacillales</taxon>
        <taxon>Paenibacillaceae</taxon>
        <taxon>Cohnella</taxon>
    </lineage>
</organism>
<sequence>MKRIPMTVQLVFILFCVMAIPTVILTWYSGAQILRNSEHAIAESSLAGLNANRNLNENALNNLTRYTVLLTDGRIFDRIRDYETFAEINSTYSTISNGLSVQQQLTSMNNMSDGVNSSFFYLSDSDYVVSTDKGITKLDRYESLEWLDDALEGQRGIAGVWYPRKLKSGAAVISYVLPLNRLTSTTRGTIVLNLDESQVEQYLRNSGEGQQEYVLMSRDGTIISHADKSLLYTNGNEDPAIRDILGQTQEEGYMFREAGGKRMLYTWSRSTQLDWTYVSLYSVDELMANSQAMHRNIVILTVAIIVAGTILTYFLAIWVSKPARELVRTLRTKGGLGIQRQNELVFLDDAFKRMQEEEEALNRLLHAREKDARSLAVHQLLRNEWSASIDEIFPSACFVVAVLSIDRYRTFVSNNSPETRSYHRYQVMTECEAAFPENMQTQCVYHGEGCFALVINYEQVELGDPDGVIHDRLVKLRDNVSELLGNTVTIGVSRPTEDRDLVSNGLVEAMEAIKHRMISGSGEIAYWQEEDGREGKYIYPVTSERRILNYLDQGDLDNILRELQFIGSEIRSAEYVSYDNIMFLYHQLAGVTIKHLRENNVSTARIFAGRGNIYAALASLETLDELEDYLRDFYGEIIQYLARTPGETNTHGDRIIQYLNEHYREEIVFEEMAKEIGISYSYMRKIVFEMTGRSLIDYMNLLRIEQAKRLLAESGLTITQIASEIGYNNVRSFNRFFRKFEGMAPSSYKAERSRSAQEEPHS</sequence>
<dbReference type="InterPro" id="IPR020449">
    <property type="entry name" value="Tscrpt_reg_AraC-type_HTH"/>
</dbReference>
<comment type="caution">
    <text evidence="11">The sequence shown here is derived from an EMBL/GenBank/DDBJ whole genome shotgun (WGS) entry which is preliminary data.</text>
</comment>
<dbReference type="Pfam" id="PF02743">
    <property type="entry name" value="dCache_1"/>
    <property type="match status" value="1"/>
</dbReference>
<dbReference type="InterPro" id="IPR033479">
    <property type="entry name" value="dCache_1"/>
</dbReference>
<dbReference type="PROSITE" id="PS00041">
    <property type="entry name" value="HTH_ARAC_FAMILY_1"/>
    <property type="match status" value="1"/>
</dbReference>
<keyword evidence="5" id="KW-0805">Transcription regulation</keyword>
<dbReference type="PANTHER" id="PTHR43280">
    <property type="entry name" value="ARAC-FAMILY TRANSCRIPTIONAL REGULATOR"/>
    <property type="match status" value="1"/>
</dbReference>
<keyword evidence="8" id="KW-0804">Transcription</keyword>
<feature type="domain" description="HTH araC/xylS-type" evidence="10">
    <location>
        <begin position="653"/>
        <end position="751"/>
    </location>
</feature>
<dbReference type="GO" id="GO:0043565">
    <property type="term" value="F:sequence-specific DNA binding"/>
    <property type="evidence" value="ECO:0007669"/>
    <property type="project" value="InterPro"/>
</dbReference>
<evidence type="ECO:0000256" key="6">
    <source>
        <dbReference type="ARBA" id="ARBA00023125"/>
    </source>
</evidence>
<evidence type="ECO:0000256" key="4">
    <source>
        <dbReference type="ARBA" id="ARBA00022989"/>
    </source>
</evidence>
<evidence type="ECO:0000256" key="8">
    <source>
        <dbReference type="ARBA" id="ARBA00023163"/>
    </source>
</evidence>
<keyword evidence="7 9" id="KW-0472">Membrane</keyword>
<dbReference type="PANTHER" id="PTHR43280:SF2">
    <property type="entry name" value="HTH-TYPE TRANSCRIPTIONAL REGULATOR EXSA"/>
    <property type="match status" value="1"/>
</dbReference>
<dbReference type="Gene3D" id="1.10.10.60">
    <property type="entry name" value="Homeodomain-like"/>
    <property type="match status" value="2"/>
</dbReference>
<gene>
    <name evidence="11" type="ORF">E6C55_06190</name>
</gene>
<keyword evidence="2" id="KW-1003">Cell membrane</keyword>
<protein>
    <submittedName>
        <fullName evidence="11">Helix-turn-helix domain-containing protein</fullName>
    </submittedName>
</protein>
<comment type="subcellular location">
    <subcellularLocation>
        <location evidence="1">Cell membrane</location>
        <topology evidence="1">Multi-pass membrane protein</topology>
    </subcellularLocation>
</comment>
<dbReference type="PRINTS" id="PR00032">
    <property type="entry name" value="HTHARAC"/>
</dbReference>
<keyword evidence="3 9" id="KW-0812">Transmembrane</keyword>
<dbReference type="Proteomes" id="UP000310636">
    <property type="component" value="Unassembled WGS sequence"/>
</dbReference>
<feature type="transmembrane region" description="Helical" evidence="9">
    <location>
        <begin position="6"/>
        <end position="28"/>
    </location>
</feature>
<dbReference type="CDD" id="cd12912">
    <property type="entry name" value="PDC2_MCP_like"/>
    <property type="match status" value="1"/>
</dbReference>
<feature type="transmembrane region" description="Helical" evidence="9">
    <location>
        <begin position="297"/>
        <end position="319"/>
    </location>
</feature>
<name>A0A4S4C4F1_9BACL</name>
<proteinExistence type="predicted"/>
<dbReference type="RefSeq" id="WP_136368917.1">
    <property type="nucleotide sequence ID" value="NZ_SSOB01000006.1"/>
</dbReference>
<dbReference type="SMART" id="SM00342">
    <property type="entry name" value="HTH_ARAC"/>
    <property type="match status" value="1"/>
</dbReference>
<keyword evidence="12" id="KW-1185">Reference proteome</keyword>